<evidence type="ECO:0000313" key="9">
    <source>
        <dbReference type="EMBL" id="KAK5691580.1"/>
    </source>
</evidence>
<feature type="region of interest" description="Disordered" evidence="5">
    <location>
        <begin position="1"/>
        <end position="23"/>
    </location>
</feature>
<evidence type="ECO:0000256" key="1">
    <source>
        <dbReference type="ARBA" id="ARBA00022741"/>
    </source>
</evidence>
<evidence type="ECO:0000256" key="5">
    <source>
        <dbReference type="SAM" id="MobiDB-lite"/>
    </source>
</evidence>
<dbReference type="PANTHER" id="PTHR45626">
    <property type="entry name" value="TRANSCRIPTION TERMINATION FACTOR 2-RELATED"/>
    <property type="match status" value="1"/>
</dbReference>
<organism evidence="9 10">
    <name type="scientific">Elasticomyces elasticus</name>
    <dbReference type="NCBI Taxonomy" id="574655"/>
    <lineage>
        <taxon>Eukaryota</taxon>
        <taxon>Fungi</taxon>
        <taxon>Dikarya</taxon>
        <taxon>Ascomycota</taxon>
        <taxon>Pezizomycotina</taxon>
        <taxon>Dothideomycetes</taxon>
        <taxon>Dothideomycetidae</taxon>
        <taxon>Mycosphaerellales</taxon>
        <taxon>Teratosphaeriaceae</taxon>
        <taxon>Elasticomyces</taxon>
    </lineage>
</organism>
<keyword evidence="4" id="KW-0479">Metal-binding</keyword>
<dbReference type="Proteomes" id="UP001310594">
    <property type="component" value="Unassembled WGS sequence"/>
</dbReference>
<dbReference type="SMART" id="SM00490">
    <property type="entry name" value="HELICc"/>
    <property type="match status" value="1"/>
</dbReference>
<feature type="region of interest" description="Disordered" evidence="5">
    <location>
        <begin position="72"/>
        <end position="96"/>
    </location>
</feature>
<dbReference type="InterPro" id="IPR000330">
    <property type="entry name" value="SNF2_N"/>
</dbReference>
<dbReference type="GO" id="GO:0008094">
    <property type="term" value="F:ATP-dependent activity, acting on DNA"/>
    <property type="evidence" value="ECO:0007669"/>
    <property type="project" value="TreeGrafter"/>
</dbReference>
<reference evidence="9" key="1">
    <citation type="submission" date="2023-08" db="EMBL/GenBank/DDBJ databases">
        <title>Black Yeasts Isolated from many extreme environments.</title>
        <authorList>
            <person name="Coleine C."/>
            <person name="Stajich J.E."/>
            <person name="Selbmann L."/>
        </authorList>
    </citation>
    <scope>NUCLEOTIDE SEQUENCE</scope>
    <source>
        <strain evidence="9">CCFEE 5810</strain>
    </source>
</reference>
<dbReference type="InterPro" id="IPR038718">
    <property type="entry name" value="SNF2-like_sf"/>
</dbReference>
<dbReference type="CDD" id="cd18793">
    <property type="entry name" value="SF2_C_SNF"/>
    <property type="match status" value="1"/>
</dbReference>
<feature type="compositionally biased region" description="Basic and acidic residues" evidence="5">
    <location>
        <begin position="8"/>
        <end position="22"/>
    </location>
</feature>
<dbReference type="GO" id="GO:0005634">
    <property type="term" value="C:nucleus"/>
    <property type="evidence" value="ECO:0007669"/>
    <property type="project" value="TreeGrafter"/>
</dbReference>
<dbReference type="InterPro" id="IPR014001">
    <property type="entry name" value="Helicase_ATP-bd"/>
</dbReference>
<evidence type="ECO:0000256" key="2">
    <source>
        <dbReference type="ARBA" id="ARBA00022801"/>
    </source>
</evidence>
<dbReference type="InterPro" id="IPR049730">
    <property type="entry name" value="SNF2/RAD54-like_C"/>
</dbReference>
<dbReference type="InterPro" id="IPR027417">
    <property type="entry name" value="P-loop_NTPase"/>
</dbReference>
<name>A0AAN7ZZX8_9PEZI</name>
<dbReference type="Pfam" id="PF00271">
    <property type="entry name" value="Helicase_C"/>
    <property type="match status" value="1"/>
</dbReference>
<keyword evidence="4" id="KW-0863">Zinc-finger</keyword>
<feature type="domain" description="Helicase C-terminal" evidence="8">
    <location>
        <begin position="765"/>
        <end position="924"/>
    </location>
</feature>
<evidence type="ECO:0000256" key="4">
    <source>
        <dbReference type="PROSITE-ProRule" id="PRU00175"/>
    </source>
</evidence>
<proteinExistence type="predicted"/>
<dbReference type="SMART" id="SM00487">
    <property type="entry name" value="DEXDc"/>
    <property type="match status" value="1"/>
</dbReference>
<dbReference type="PANTHER" id="PTHR45626:SF52">
    <property type="entry name" value="SINGLE-STRANDED DNA-DEPENDENT ATPASE (EUROFUNG)"/>
    <property type="match status" value="1"/>
</dbReference>
<feature type="domain" description="RING-type" evidence="6">
    <location>
        <begin position="686"/>
        <end position="739"/>
    </location>
</feature>
<evidence type="ECO:0000313" key="10">
    <source>
        <dbReference type="Proteomes" id="UP001310594"/>
    </source>
</evidence>
<dbReference type="GO" id="GO:0008270">
    <property type="term" value="F:zinc ion binding"/>
    <property type="evidence" value="ECO:0007669"/>
    <property type="project" value="UniProtKB-KW"/>
</dbReference>
<keyword evidence="2" id="KW-0378">Hydrolase</keyword>
<dbReference type="InterPro" id="IPR050628">
    <property type="entry name" value="SNF2_RAD54_helicase_TF"/>
</dbReference>
<dbReference type="Gene3D" id="3.40.50.300">
    <property type="entry name" value="P-loop containing nucleotide triphosphate hydrolases"/>
    <property type="match status" value="1"/>
</dbReference>
<evidence type="ECO:0000259" key="7">
    <source>
        <dbReference type="PROSITE" id="PS51192"/>
    </source>
</evidence>
<dbReference type="Gene3D" id="3.40.50.10810">
    <property type="entry name" value="Tandem AAA-ATPase domain"/>
    <property type="match status" value="1"/>
</dbReference>
<dbReference type="PROSITE" id="PS51192">
    <property type="entry name" value="HELICASE_ATP_BIND_1"/>
    <property type="match status" value="1"/>
</dbReference>
<feature type="domain" description="Helicase ATP-binding" evidence="7">
    <location>
        <begin position="366"/>
        <end position="549"/>
    </location>
</feature>
<evidence type="ECO:0000259" key="6">
    <source>
        <dbReference type="PROSITE" id="PS50089"/>
    </source>
</evidence>
<accession>A0AAN7ZZX8</accession>
<dbReference type="PROSITE" id="PS50089">
    <property type="entry name" value="ZF_RING_2"/>
    <property type="match status" value="1"/>
</dbReference>
<gene>
    <name evidence="9" type="ORF">LTR97_011574</name>
</gene>
<dbReference type="GO" id="GO:0006281">
    <property type="term" value="P:DNA repair"/>
    <property type="evidence" value="ECO:0007669"/>
    <property type="project" value="TreeGrafter"/>
</dbReference>
<keyword evidence="3" id="KW-0067">ATP-binding</keyword>
<dbReference type="AlphaFoldDB" id="A0AAN7ZZX8"/>
<keyword evidence="1" id="KW-0547">Nucleotide-binding</keyword>
<dbReference type="CDD" id="cd18008">
    <property type="entry name" value="DEXDc_SHPRH-like"/>
    <property type="match status" value="1"/>
</dbReference>
<dbReference type="GO" id="GO:0016787">
    <property type="term" value="F:hydrolase activity"/>
    <property type="evidence" value="ECO:0007669"/>
    <property type="project" value="UniProtKB-KW"/>
</dbReference>
<keyword evidence="4" id="KW-0862">Zinc</keyword>
<dbReference type="PROSITE" id="PS51194">
    <property type="entry name" value="HELICASE_CTER"/>
    <property type="match status" value="1"/>
</dbReference>
<dbReference type="SUPFAM" id="SSF52540">
    <property type="entry name" value="P-loop containing nucleoside triphosphate hydrolases"/>
    <property type="match status" value="2"/>
</dbReference>
<dbReference type="GO" id="GO:0005524">
    <property type="term" value="F:ATP binding"/>
    <property type="evidence" value="ECO:0007669"/>
    <property type="project" value="UniProtKB-KW"/>
</dbReference>
<dbReference type="EMBL" id="JAVRQU010000021">
    <property type="protein sequence ID" value="KAK5691580.1"/>
    <property type="molecule type" value="Genomic_DNA"/>
</dbReference>
<feature type="compositionally biased region" description="Polar residues" evidence="5">
    <location>
        <begin position="83"/>
        <end position="96"/>
    </location>
</feature>
<comment type="caution">
    <text evidence="9">The sequence shown here is derived from an EMBL/GenBank/DDBJ whole genome shotgun (WGS) entry which is preliminary data.</text>
</comment>
<evidence type="ECO:0000256" key="3">
    <source>
        <dbReference type="ARBA" id="ARBA00022840"/>
    </source>
</evidence>
<evidence type="ECO:0000259" key="8">
    <source>
        <dbReference type="PROSITE" id="PS51194"/>
    </source>
</evidence>
<sequence length="931" mass="103337">MIPKKRGGWADDGGRSGKRVDLKSNSNFDSNIAQHDDKQLPSLLWVVGEHDIDFDDYAGCDVTSSELTEREDFIGSAPPRGTSRASSSQQTLELNNSRTAGTDQTVICYGMLANLNCQRVRINTSIAPAELWLAEHEGIYVLLDLHVQPSRCVLGTPAVPGIGLLNSKHCSAIQNLIKAANVRVQLYISKEGLVRALALMQSSKSKEQTFAVHANIYGPSLSSHWVSTLLAESGFCLQDPIWLEAGLTYLNPHVITFEGLADVDVWLQELSLRTDATGRLATTAEWNAALDSLPQHVWSSDVKDSGVLDGRLAAATHLLPHQAAALDFMCKRESGQLDEAMKYWVESVSEEGIAVYNHRITGVERDTVQSEPRSGILADDMGLGKTLTSIALILATLDEARGTRKTMTANAGPTSPGGITLVVVPNTMIMDSWVKEIERHTVPGTIRWATYHGQKRIRDVSEAHDRDLDVLNTTYGTVTAEYRKPRKVLFHAKWFRLILDEAHVVRSHRTRQFEAVMALDAQYHWGLTGTPICNKIDDLGALIRFCRVPILEDRRTFQTHLTRVANKSFSNGCKVLRDTLTPICLRRTKAILQLPEPRVVQHVVEFSVQERRQYDALMRRSRRLLDENTSGNLARKVRHTLLQAILQLRIFCNRGTYTPEADNTGETRLDADEALTLLQESDDTQCAVCHLEVPMVNQPQSAVSGVISGCGHLLCVSCHESAKVDNDLQDETFVCALCDSKTAPATLDIRVQGSSRGSRKLTSSKLNLLMDNLEQSRFTEKSIVFSAWRRTLDVASDLCMERKLEFARIDGTTPQIDRLQALDRFKNDPTVSVLLMTLGTGAMGLNLAAASRVHILEPQWNPAVESQALGRVVRIGQDVSATVLRYVVRDSVEEGYQKRKLQLAAAGFNHRSDEQMDAELRLLTATFLHGK</sequence>
<dbReference type="Pfam" id="PF00176">
    <property type="entry name" value="SNF2-rel_dom"/>
    <property type="match status" value="1"/>
</dbReference>
<dbReference type="InterPro" id="IPR001650">
    <property type="entry name" value="Helicase_C-like"/>
</dbReference>
<dbReference type="InterPro" id="IPR001841">
    <property type="entry name" value="Znf_RING"/>
</dbReference>
<protein>
    <submittedName>
        <fullName evidence="9">Uncharacterized protein</fullName>
    </submittedName>
</protein>